<comment type="caution">
    <text evidence="2">The sequence shown here is derived from an EMBL/GenBank/DDBJ whole genome shotgun (WGS) entry which is preliminary data.</text>
</comment>
<dbReference type="STRING" id="983.SAMN05443543_1152"/>
<dbReference type="AlphaFoldDB" id="A0A4Y4B0E7"/>
<sequence length="698" mass="78391">MGQSVTSTKSNSELEKSNSIDLVHPKDFEILKIENFSGTPNDKGILKSYSIKLPDFEKAVYYGSDGREITGVVPSNRGYMWILDNQFGLISDPVVKKTAGTYGGKPTSTGTFSVFKLKDGRYLAVLPLVGEKSMGYFDYKKGSLPQLHVATFGTAKVDGQVPILAYAIGNNIYEASQKVWNNVIKSDLKGITAKLRSEKVYPEYWKYLGWCSWEEYRDMINEKLMTEAMENIYASGLPIRWVLVDEGPQSYQGTRKDRFSVGLHSFEVDKKKFPNGLSPLMKYKKEDGIKWMGIWQHQAGLYKGIDPNNTMGAEMNKNFEKMPSGNYMAKADFKSQYAFFEGLFGYTKEAGFDFVKIDFQGPQFLSYKGSENAVYAHTQTTKALEAICKDNNWGLMNCFANDITWAFNSSQSLVTRASQDYRSGKPSAARIQTYQCYNNKLWMGNIVWGDHDMFHSNDTLCNRMMAVSKAVAGAPVYISDAPKEFVKDVITPLCYKDGEIIRPIAPALPLPESFFVDPIYEKNMYRVIAPLTNGAASIVCYNIYDGDAPTTLKGKISKKDYVNASAMMQPYPGEWKLPKGGLIAFEYYSKIVYDLKDDVDVELTGLEDKLFHLLPIEHGWAIIGNTGKYLSPATIIEPKFTEAEISFKVKEEGEVAIYLKSGLPKSEGLQFVNKGNGLWLCNVPKNKVNTVITILKKK</sequence>
<dbReference type="InterPro" id="IPR013785">
    <property type="entry name" value="Aldolase_TIM"/>
</dbReference>
<dbReference type="Proteomes" id="UP000316775">
    <property type="component" value="Unassembled WGS sequence"/>
</dbReference>
<dbReference type="SUPFAM" id="SSF51445">
    <property type="entry name" value="(Trans)glycosidases"/>
    <property type="match status" value="1"/>
</dbReference>
<evidence type="ECO:0000313" key="3">
    <source>
        <dbReference type="Proteomes" id="UP000316775"/>
    </source>
</evidence>
<organism evidence="2 3">
    <name type="scientific">Flavobacterium flevense</name>
    <dbReference type="NCBI Taxonomy" id="983"/>
    <lineage>
        <taxon>Bacteria</taxon>
        <taxon>Pseudomonadati</taxon>
        <taxon>Bacteroidota</taxon>
        <taxon>Flavobacteriia</taxon>
        <taxon>Flavobacteriales</taxon>
        <taxon>Flavobacteriaceae</taxon>
        <taxon>Flavobacterium</taxon>
    </lineage>
</organism>
<dbReference type="Gene3D" id="3.20.20.70">
    <property type="entry name" value="Aldolase class I"/>
    <property type="match status" value="1"/>
</dbReference>
<name>A0A4Y4B0E7_9FLAO</name>
<dbReference type="InterPro" id="IPR008811">
    <property type="entry name" value="Glycosyl_hydrolases_36"/>
</dbReference>
<dbReference type="PANTHER" id="PTHR31268">
    <property type="match status" value="1"/>
</dbReference>
<dbReference type="InterPro" id="IPR017853">
    <property type="entry name" value="GH"/>
</dbReference>
<keyword evidence="2" id="KW-0378">Hydrolase</keyword>
<gene>
    <name evidence="2" type="ORF">FFL01_22890</name>
</gene>
<evidence type="ECO:0000313" key="2">
    <source>
        <dbReference type="EMBL" id="GEC72750.1"/>
    </source>
</evidence>
<dbReference type="EMBL" id="BJNP01000025">
    <property type="protein sequence ID" value="GEC72750.1"/>
    <property type="molecule type" value="Genomic_DNA"/>
</dbReference>
<dbReference type="PANTHER" id="PTHR31268:SF32">
    <property type="entry name" value="GALACTINOL--SUCROSE GALACTOSYLTRANSFERASE 2-RELATED"/>
    <property type="match status" value="1"/>
</dbReference>
<proteinExistence type="predicted"/>
<keyword evidence="3" id="KW-1185">Reference proteome</keyword>
<accession>A0A4Y4B0E7</accession>
<dbReference type="Pfam" id="PF05691">
    <property type="entry name" value="Raffinose_syn"/>
    <property type="match status" value="1"/>
</dbReference>
<keyword evidence="1" id="KW-0119">Carbohydrate metabolism</keyword>
<evidence type="ECO:0000256" key="1">
    <source>
        <dbReference type="ARBA" id="ARBA00023277"/>
    </source>
</evidence>
<protein>
    <submittedName>
        <fullName evidence="2">Glycoside hydrolase family 36</fullName>
    </submittedName>
</protein>
<dbReference type="GO" id="GO:0016787">
    <property type="term" value="F:hydrolase activity"/>
    <property type="evidence" value="ECO:0007669"/>
    <property type="project" value="UniProtKB-KW"/>
</dbReference>
<reference evidence="2 3" key="1">
    <citation type="submission" date="2019-06" db="EMBL/GenBank/DDBJ databases">
        <title>Whole genome shotgun sequence of Flavobacterium flevense NBRC 14960.</title>
        <authorList>
            <person name="Hosoyama A."/>
            <person name="Uohara A."/>
            <person name="Ohji S."/>
            <person name="Ichikawa N."/>
        </authorList>
    </citation>
    <scope>NUCLEOTIDE SEQUENCE [LARGE SCALE GENOMIC DNA]</scope>
    <source>
        <strain evidence="2 3">NBRC 14960</strain>
    </source>
</reference>